<name>A0A8B7ZXU9_ACAPL</name>
<dbReference type="GO" id="GO:0005886">
    <property type="term" value="C:plasma membrane"/>
    <property type="evidence" value="ECO:0007669"/>
    <property type="project" value="TreeGrafter"/>
</dbReference>
<dbReference type="GO" id="GO:0015501">
    <property type="term" value="F:glutamate:sodium symporter activity"/>
    <property type="evidence" value="ECO:0007669"/>
    <property type="project" value="TreeGrafter"/>
</dbReference>
<dbReference type="OrthoDB" id="5877963at2759"/>
<feature type="transmembrane region" description="Helical" evidence="8">
    <location>
        <begin position="250"/>
        <end position="271"/>
    </location>
</feature>
<evidence type="ECO:0000256" key="1">
    <source>
        <dbReference type="ARBA" id="ARBA00004141"/>
    </source>
</evidence>
<reference evidence="11 12" key="1">
    <citation type="submission" date="2025-04" db="UniProtKB">
        <authorList>
            <consortium name="RefSeq"/>
        </authorList>
    </citation>
    <scope>IDENTIFICATION</scope>
</reference>
<feature type="transmembrane region" description="Helical" evidence="8">
    <location>
        <begin position="105"/>
        <end position="127"/>
    </location>
</feature>
<feature type="region of interest" description="Disordered" evidence="9">
    <location>
        <begin position="527"/>
        <end position="566"/>
    </location>
</feature>
<dbReference type="AlphaFoldDB" id="A0A8B7ZXU9"/>
<accession>A0A8B7ZXU9</accession>
<dbReference type="RefSeq" id="XP_022110247.1">
    <property type="nucleotide sequence ID" value="XM_022254555.1"/>
</dbReference>
<dbReference type="RefSeq" id="XP_022110231.1">
    <property type="nucleotide sequence ID" value="XM_022254539.1"/>
</dbReference>
<gene>
    <name evidence="11 12 13 14 15 16" type="primary">LOC110989859</name>
</gene>
<evidence type="ECO:0000256" key="8">
    <source>
        <dbReference type="RuleBase" id="RU361216"/>
    </source>
</evidence>
<protein>
    <recommendedName>
        <fullName evidence="8">Amino acid transporter</fullName>
    </recommendedName>
</protein>
<evidence type="ECO:0000313" key="12">
    <source>
        <dbReference type="RefSeq" id="XP_022110239.1"/>
    </source>
</evidence>
<dbReference type="GO" id="GO:0015175">
    <property type="term" value="F:neutral L-amino acid transmembrane transporter activity"/>
    <property type="evidence" value="ECO:0007669"/>
    <property type="project" value="TreeGrafter"/>
</dbReference>
<keyword evidence="10" id="KW-1185">Reference proteome</keyword>
<keyword evidence="7" id="KW-0325">Glycoprotein</keyword>
<dbReference type="Gene3D" id="1.10.3860.10">
    <property type="entry name" value="Sodium:dicarboxylate symporter"/>
    <property type="match status" value="1"/>
</dbReference>
<dbReference type="PANTHER" id="PTHR11958">
    <property type="entry name" value="SODIUM/DICARBOXYLATE SYMPORTER-RELATED"/>
    <property type="match status" value="1"/>
</dbReference>
<evidence type="ECO:0000256" key="9">
    <source>
        <dbReference type="SAM" id="MobiDB-lite"/>
    </source>
</evidence>
<evidence type="ECO:0000313" key="11">
    <source>
        <dbReference type="RefSeq" id="XP_022110231.1"/>
    </source>
</evidence>
<evidence type="ECO:0000256" key="5">
    <source>
        <dbReference type="ARBA" id="ARBA00022989"/>
    </source>
</evidence>
<keyword evidence="5 8" id="KW-1133">Transmembrane helix</keyword>
<evidence type="ECO:0000256" key="6">
    <source>
        <dbReference type="ARBA" id="ARBA00023136"/>
    </source>
</evidence>
<evidence type="ECO:0000313" key="16">
    <source>
        <dbReference type="RefSeq" id="XP_022110269.1"/>
    </source>
</evidence>
<evidence type="ECO:0000313" key="13">
    <source>
        <dbReference type="RefSeq" id="XP_022110247.1"/>
    </source>
</evidence>
<evidence type="ECO:0000313" key="10">
    <source>
        <dbReference type="Proteomes" id="UP000694845"/>
    </source>
</evidence>
<comment type="subcellular location">
    <subcellularLocation>
        <location evidence="1 8">Membrane</location>
        <topology evidence="1 8">Multi-pass membrane protein</topology>
    </subcellularLocation>
</comment>
<dbReference type="RefSeq" id="XP_022110254.1">
    <property type="nucleotide sequence ID" value="XM_022254562.1"/>
</dbReference>
<dbReference type="OMA" id="QFFVIMD"/>
<dbReference type="Proteomes" id="UP000694845">
    <property type="component" value="Unplaced"/>
</dbReference>
<dbReference type="PANTHER" id="PTHR11958:SF99">
    <property type="entry name" value="SODIUM-DEPENDENT EXCITATORY AMINO ACID TRANSPORTER GLT-6-RELATED"/>
    <property type="match status" value="1"/>
</dbReference>
<feature type="compositionally biased region" description="Basic and acidic residues" evidence="9">
    <location>
        <begin position="548"/>
        <end position="566"/>
    </location>
</feature>
<dbReference type="RefSeq" id="XP_022110239.1">
    <property type="nucleotide sequence ID" value="XM_022254547.1"/>
</dbReference>
<dbReference type="InterPro" id="IPR050746">
    <property type="entry name" value="DAACS"/>
</dbReference>
<keyword evidence="6 8" id="KW-0472">Membrane</keyword>
<evidence type="ECO:0000256" key="4">
    <source>
        <dbReference type="ARBA" id="ARBA00022847"/>
    </source>
</evidence>
<dbReference type="GeneID" id="110989859"/>
<dbReference type="GO" id="GO:0005313">
    <property type="term" value="F:L-glutamate transmembrane transporter activity"/>
    <property type="evidence" value="ECO:0007669"/>
    <property type="project" value="TreeGrafter"/>
</dbReference>
<organism evidence="10 12">
    <name type="scientific">Acanthaster planci</name>
    <name type="common">Crown-of-thorns starfish</name>
    <dbReference type="NCBI Taxonomy" id="133434"/>
    <lineage>
        <taxon>Eukaryota</taxon>
        <taxon>Metazoa</taxon>
        <taxon>Echinodermata</taxon>
        <taxon>Eleutherozoa</taxon>
        <taxon>Asterozoa</taxon>
        <taxon>Asteroidea</taxon>
        <taxon>Valvatacea</taxon>
        <taxon>Valvatida</taxon>
        <taxon>Acanthasteridae</taxon>
        <taxon>Acanthaster</taxon>
    </lineage>
</organism>
<dbReference type="KEGG" id="aplc:110989859"/>
<dbReference type="PROSITE" id="PS00714">
    <property type="entry name" value="NA_DICARBOXYL_SYMP_2"/>
    <property type="match status" value="1"/>
</dbReference>
<dbReference type="InterPro" id="IPR036458">
    <property type="entry name" value="Na:dicarbo_symporter_sf"/>
</dbReference>
<dbReference type="PRINTS" id="PR00173">
    <property type="entry name" value="EDTRNSPORT"/>
</dbReference>
<keyword evidence="2 8" id="KW-0813">Transport</keyword>
<feature type="transmembrane region" description="Helical" evidence="8">
    <location>
        <begin position="291"/>
        <end position="312"/>
    </location>
</feature>
<keyword evidence="3 8" id="KW-0812">Transmembrane</keyword>
<dbReference type="InterPro" id="IPR018107">
    <property type="entry name" value="Na-dicarboxylate_symporter_CS"/>
</dbReference>
<evidence type="ECO:0000256" key="3">
    <source>
        <dbReference type="ARBA" id="ARBA00022692"/>
    </source>
</evidence>
<feature type="transmembrane region" description="Helical" evidence="8">
    <location>
        <begin position="324"/>
        <end position="349"/>
    </location>
</feature>
<feature type="transmembrane region" description="Helical" evidence="8">
    <location>
        <begin position="355"/>
        <end position="378"/>
    </location>
</feature>
<keyword evidence="4 8" id="KW-0769">Symport</keyword>
<dbReference type="InterPro" id="IPR001991">
    <property type="entry name" value="Na-dicarboxylate_symporter"/>
</dbReference>
<evidence type="ECO:0000256" key="7">
    <source>
        <dbReference type="ARBA" id="ARBA00023180"/>
    </source>
</evidence>
<comment type="similarity">
    <text evidence="8">Belongs to the dicarboxylate/amino acid:cation symporter (DAACS) (TC 2.A.23) family.</text>
</comment>
<feature type="transmembrane region" description="Helical" evidence="8">
    <location>
        <begin position="443"/>
        <end position="469"/>
    </location>
</feature>
<dbReference type="Pfam" id="PF00375">
    <property type="entry name" value="SDF"/>
    <property type="match status" value="1"/>
</dbReference>
<dbReference type="RefSeq" id="XP_022110269.1">
    <property type="nucleotide sequence ID" value="XM_022254577.1"/>
</dbReference>
<dbReference type="PROSITE" id="PS00713">
    <property type="entry name" value="NA_DICARBOXYL_SYMP_1"/>
    <property type="match status" value="1"/>
</dbReference>
<evidence type="ECO:0000313" key="14">
    <source>
        <dbReference type="RefSeq" id="XP_022110254.1"/>
    </source>
</evidence>
<dbReference type="RefSeq" id="XP_022110262.1">
    <property type="nucleotide sequence ID" value="XM_022254570.1"/>
</dbReference>
<proteinExistence type="inferred from homology"/>
<feature type="transmembrane region" description="Helical" evidence="8">
    <location>
        <begin position="31"/>
        <end position="52"/>
    </location>
</feature>
<evidence type="ECO:0000256" key="2">
    <source>
        <dbReference type="ARBA" id="ARBA00022448"/>
    </source>
</evidence>
<evidence type="ECO:0000313" key="15">
    <source>
        <dbReference type="RefSeq" id="XP_022110262.1"/>
    </source>
</evidence>
<dbReference type="SUPFAM" id="SSF118215">
    <property type="entry name" value="Proton glutamate symport protein"/>
    <property type="match status" value="1"/>
</dbReference>
<feature type="transmembrane region" description="Helical" evidence="8">
    <location>
        <begin position="73"/>
        <end position="93"/>
    </location>
</feature>
<sequence length="566" mass="62186">MEVESGRNEYTLQPYENRRLQKVLSWVRQNLLLLFTLVAVILGIVLGLLLRLAEPSEDAILLIGFPGDILMRLLKMLILPLIVASLISGLTGLDTKESGKLGLRALVYYSVTTCIAVIIGIILVLSIHPGKAETKASLGEFGEEKEVTTMDAILDLLRNMMPVNLVQACFEQSTTIYEEKEQFKKVLINTTMDSNATMIANATMTTEEMVSMNPMNMSDMMFTGNPMTGPKYEMVSLGMKKVRTIGYKDGMNVLGIVTFCIAFGLLLSRMGEKGRVMIEFFDILAELTMQLVNLIMWYSPIGIMSLICAKILAMEKPEVIFVQLGMYMVTVIVGLIIHLGCLMTIYFVIVRKNPFVYFHGMLQAWLMAIATSSSAATLPVTFRCLEENNKIDRRVTRFVVPIGATVNMDGTALYEAVAVIFIAQMNGIPLSVGQVITVSLTATLASIGAASIPSAGVVTMLLVLTAAGLPTNDVSIILLVDWFLDRLRTSINVLGDSYGAGIVYHLSRNELAAQDAALAAQEAGGSYPDVNHHSNKMMDTSNRNSLEVVDREHKRMDGDASRETNF</sequence>